<keyword evidence="13" id="KW-0601">Photorespiration</keyword>
<dbReference type="Proteomes" id="UP001370490">
    <property type="component" value="Unassembled WGS sequence"/>
</dbReference>
<keyword evidence="14" id="KW-0456">Lyase</keyword>
<dbReference type="GO" id="GO:0000287">
    <property type="term" value="F:magnesium ion binding"/>
    <property type="evidence" value="ECO:0007669"/>
    <property type="project" value="InterPro"/>
</dbReference>
<dbReference type="GO" id="GO:0009853">
    <property type="term" value="P:photorespiration"/>
    <property type="evidence" value="ECO:0007669"/>
    <property type="project" value="UniProtKB-KW"/>
</dbReference>
<dbReference type="InterPro" id="IPR017443">
    <property type="entry name" value="RuBisCO_lsu_fd_N"/>
</dbReference>
<dbReference type="Gene3D" id="3.20.20.110">
    <property type="entry name" value="Ribulose bisphosphate carboxylase, large subunit, C-terminal domain"/>
    <property type="match status" value="2"/>
</dbReference>
<comment type="catalytic activity">
    <reaction evidence="16">
        <text>D-ribulose 1,5-bisphosphate + O2 = 2-phosphoglycolate + (2R)-3-phosphoglycerate + 2 H(+)</text>
        <dbReference type="Rhea" id="RHEA:36631"/>
        <dbReference type="ChEBI" id="CHEBI:15378"/>
        <dbReference type="ChEBI" id="CHEBI:15379"/>
        <dbReference type="ChEBI" id="CHEBI:57870"/>
        <dbReference type="ChEBI" id="CHEBI:58033"/>
        <dbReference type="ChEBI" id="CHEBI:58272"/>
    </reaction>
</comment>
<comment type="cofactor">
    <cofactor evidence="1">
        <name>Mg(2+)</name>
        <dbReference type="ChEBI" id="CHEBI:18420"/>
    </cofactor>
</comment>
<keyword evidence="15" id="KW-0120">Carbon dioxide fixation</keyword>
<evidence type="ECO:0000313" key="21">
    <source>
        <dbReference type="Proteomes" id="UP001370490"/>
    </source>
</evidence>
<evidence type="ECO:0000259" key="19">
    <source>
        <dbReference type="Pfam" id="PF02788"/>
    </source>
</evidence>
<dbReference type="Pfam" id="PF02788">
    <property type="entry name" value="RuBisCO_large_N"/>
    <property type="match status" value="1"/>
</dbReference>
<feature type="domain" description="Ribulose bisphosphate carboxylase large subunit ferrodoxin-like N-terminal" evidence="19">
    <location>
        <begin position="24"/>
        <end position="144"/>
    </location>
</feature>
<dbReference type="PANTHER" id="PTHR42704:SF16">
    <property type="entry name" value="RIBULOSE BISPHOSPHATE CARBOXYLASE LARGE CHAIN"/>
    <property type="match status" value="1"/>
</dbReference>
<keyword evidence="8" id="KW-0479">Metal-binding</keyword>
<dbReference type="InterPro" id="IPR020878">
    <property type="entry name" value="RuBisCo_large_chain_AS"/>
</dbReference>
<dbReference type="InterPro" id="IPR033966">
    <property type="entry name" value="RuBisCO"/>
</dbReference>
<evidence type="ECO:0000256" key="15">
    <source>
        <dbReference type="ARBA" id="ARBA00023300"/>
    </source>
</evidence>
<dbReference type="Pfam" id="PF00016">
    <property type="entry name" value="RuBisCO_large"/>
    <property type="match status" value="1"/>
</dbReference>
<dbReference type="EMBL" id="JBAMMX010000018">
    <property type="protein sequence ID" value="KAK6923607.1"/>
    <property type="molecule type" value="Genomic_DNA"/>
</dbReference>
<evidence type="ECO:0000256" key="6">
    <source>
        <dbReference type="ARBA" id="ARBA00022567"/>
    </source>
</evidence>
<dbReference type="SUPFAM" id="SSF51649">
    <property type="entry name" value="RuBisCo, C-terminal domain"/>
    <property type="match status" value="1"/>
</dbReference>
<dbReference type="EC" id="4.1.1.39" evidence="4"/>
<dbReference type="PROSITE" id="PS00157">
    <property type="entry name" value="RUBISCO_LARGE"/>
    <property type="match status" value="1"/>
</dbReference>
<reference evidence="20 21" key="1">
    <citation type="submission" date="2023-12" db="EMBL/GenBank/DDBJ databases">
        <title>A high-quality genome assembly for Dillenia turbinata (Dilleniales).</title>
        <authorList>
            <person name="Chanderbali A."/>
        </authorList>
    </citation>
    <scope>NUCLEOTIDE SEQUENCE [LARGE SCALE GENOMIC DNA]</scope>
    <source>
        <strain evidence="20">LSX21</strain>
        <tissue evidence="20">Leaf</tissue>
    </source>
</reference>
<dbReference type="GO" id="GO:0019253">
    <property type="term" value="P:reductive pentose-phosphate cycle"/>
    <property type="evidence" value="ECO:0007669"/>
    <property type="project" value="UniProtKB-KW"/>
</dbReference>
<evidence type="ECO:0000256" key="2">
    <source>
        <dbReference type="ARBA" id="ARBA00004474"/>
    </source>
</evidence>
<proteinExistence type="inferred from homology"/>
<comment type="subcellular location">
    <subcellularLocation>
        <location evidence="2">Plastid</location>
    </subcellularLocation>
</comment>
<evidence type="ECO:0000256" key="12">
    <source>
        <dbReference type="ARBA" id="ARBA00023157"/>
    </source>
</evidence>
<dbReference type="InterPro" id="IPR036422">
    <property type="entry name" value="RuBisCO_lsu_N_sf"/>
</dbReference>
<evidence type="ECO:0000256" key="1">
    <source>
        <dbReference type="ARBA" id="ARBA00001946"/>
    </source>
</evidence>
<gene>
    <name evidence="20" type="ORF">RJ641_011911</name>
</gene>
<keyword evidence="6" id="KW-0113">Calvin cycle</keyword>
<evidence type="ECO:0000256" key="4">
    <source>
        <dbReference type="ARBA" id="ARBA00012287"/>
    </source>
</evidence>
<keyword evidence="7" id="KW-0934">Plastid</keyword>
<evidence type="ECO:0000256" key="3">
    <source>
        <dbReference type="ARBA" id="ARBA00006204"/>
    </source>
</evidence>
<protein>
    <recommendedName>
        <fullName evidence="5">Ribulose bisphosphate carboxylase large chain</fullName>
        <ecNumber evidence="4">4.1.1.39</ecNumber>
    </recommendedName>
</protein>
<keyword evidence="12" id="KW-1015">Disulfide bond</keyword>
<accession>A0AAN8VAI5</accession>
<dbReference type="InterPro" id="IPR036376">
    <property type="entry name" value="RuBisCO_lsu_C_sf"/>
</dbReference>
<evidence type="ECO:0000256" key="11">
    <source>
        <dbReference type="ARBA" id="ARBA00023033"/>
    </source>
</evidence>
<evidence type="ECO:0000256" key="13">
    <source>
        <dbReference type="ARBA" id="ARBA00023238"/>
    </source>
</evidence>
<sequence>MSPQTETKASVGFKAGVKDYKLTYYTPDYETKDTDILAAFRVTPQPGVPPEEAGAAVAAESSTGTWTTVWTDGLTSLDRYKGRCYHIEPVPGEESQFIAYVAYPLDLFEEGSVTNMLTSIVGNVFGFKALRALRLEDLRIPPAYTKTFWGPPHGIQVERDKLNKYGRPLLGCTIKPKLGLSAKNYGRAVYECLRGGLDFTKDDENVNSQPFMRGFTANTSLAHYCRDNGLLLHIHRAMHAVIDRQKNHGMHFRVLAKALRMSGGDHIHAGTVVGKLEGEREITLGFVDLLRDDFVEKDRSRGIFFTQDWVSLAGVLPVASGGIHVWHMPALTEIFGDDSVLQFGGGTLGHPWGNAPGAVANRVAVEACVQARNEGRDLAREGNEIIEEASKWSPELAAACAIWKKIKFEFEPVDTI</sequence>
<dbReference type="AlphaFoldDB" id="A0AAN8VAI5"/>
<dbReference type="GO" id="GO:0004497">
    <property type="term" value="F:monooxygenase activity"/>
    <property type="evidence" value="ECO:0007669"/>
    <property type="project" value="UniProtKB-KW"/>
</dbReference>
<evidence type="ECO:0000256" key="5">
    <source>
        <dbReference type="ARBA" id="ARBA00017725"/>
    </source>
</evidence>
<keyword evidence="11" id="KW-0503">Monooxygenase</keyword>
<evidence type="ECO:0000259" key="18">
    <source>
        <dbReference type="Pfam" id="PF00016"/>
    </source>
</evidence>
<dbReference type="Gene3D" id="3.30.70.150">
    <property type="entry name" value="RuBisCO large subunit, N-terminal domain"/>
    <property type="match status" value="1"/>
</dbReference>
<comment type="caution">
    <text evidence="20">The sequence shown here is derived from an EMBL/GenBank/DDBJ whole genome shotgun (WGS) entry which is preliminary data.</text>
</comment>
<comment type="catalytic activity">
    <reaction evidence="17">
        <text>2 (2R)-3-phosphoglycerate + 2 H(+) = D-ribulose 1,5-bisphosphate + CO2 + H2O</text>
        <dbReference type="Rhea" id="RHEA:23124"/>
        <dbReference type="ChEBI" id="CHEBI:15377"/>
        <dbReference type="ChEBI" id="CHEBI:15378"/>
        <dbReference type="ChEBI" id="CHEBI:16526"/>
        <dbReference type="ChEBI" id="CHEBI:57870"/>
        <dbReference type="ChEBI" id="CHEBI:58272"/>
        <dbReference type="EC" id="4.1.1.39"/>
    </reaction>
</comment>
<organism evidence="20 21">
    <name type="scientific">Dillenia turbinata</name>
    <dbReference type="NCBI Taxonomy" id="194707"/>
    <lineage>
        <taxon>Eukaryota</taxon>
        <taxon>Viridiplantae</taxon>
        <taxon>Streptophyta</taxon>
        <taxon>Embryophyta</taxon>
        <taxon>Tracheophyta</taxon>
        <taxon>Spermatophyta</taxon>
        <taxon>Magnoliopsida</taxon>
        <taxon>eudicotyledons</taxon>
        <taxon>Gunneridae</taxon>
        <taxon>Pentapetalae</taxon>
        <taxon>Dilleniales</taxon>
        <taxon>Dilleniaceae</taxon>
        <taxon>Dillenia</taxon>
    </lineage>
</organism>
<evidence type="ECO:0000256" key="8">
    <source>
        <dbReference type="ARBA" id="ARBA00022723"/>
    </source>
</evidence>
<evidence type="ECO:0000313" key="20">
    <source>
        <dbReference type="EMBL" id="KAK6923607.1"/>
    </source>
</evidence>
<dbReference type="GO" id="GO:0016984">
    <property type="term" value="F:ribulose-bisphosphate carboxylase activity"/>
    <property type="evidence" value="ECO:0007669"/>
    <property type="project" value="UniProtKB-EC"/>
</dbReference>
<name>A0AAN8VAI5_9MAGN</name>
<keyword evidence="10" id="KW-0560">Oxidoreductase</keyword>
<evidence type="ECO:0000256" key="16">
    <source>
        <dbReference type="ARBA" id="ARBA00048059"/>
    </source>
</evidence>
<keyword evidence="21" id="KW-1185">Reference proteome</keyword>
<evidence type="ECO:0000256" key="10">
    <source>
        <dbReference type="ARBA" id="ARBA00023002"/>
    </source>
</evidence>
<feature type="domain" description="Ribulose bisphosphate carboxylase large subunit C-terminal" evidence="18">
    <location>
        <begin position="212"/>
        <end position="403"/>
    </location>
</feature>
<evidence type="ECO:0000256" key="9">
    <source>
        <dbReference type="ARBA" id="ARBA00022842"/>
    </source>
</evidence>
<comment type="similarity">
    <text evidence="3">Belongs to the RuBisCO large chain family. Type I subfamily.</text>
</comment>
<evidence type="ECO:0000256" key="17">
    <source>
        <dbReference type="ARBA" id="ARBA00049469"/>
    </source>
</evidence>
<evidence type="ECO:0000256" key="14">
    <source>
        <dbReference type="ARBA" id="ARBA00023239"/>
    </source>
</evidence>
<evidence type="ECO:0000256" key="7">
    <source>
        <dbReference type="ARBA" id="ARBA00022640"/>
    </source>
</evidence>
<dbReference type="SUPFAM" id="SSF54966">
    <property type="entry name" value="RuBisCO, large subunit, small (N-terminal) domain"/>
    <property type="match status" value="1"/>
</dbReference>
<keyword evidence="9" id="KW-0460">Magnesium</keyword>
<dbReference type="FunFam" id="3.30.70.150:FF:000001">
    <property type="entry name" value="Ribulose bisphosphate carboxylase large chain"/>
    <property type="match status" value="1"/>
</dbReference>
<dbReference type="GO" id="GO:0009536">
    <property type="term" value="C:plastid"/>
    <property type="evidence" value="ECO:0007669"/>
    <property type="project" value="UniProtKB-SubCell"/>
</dbReference>
<dbReference type="PANTHER" id="PTHR42704">
    <property type="entry name" value="RIBULOSE BISPHOSPHATE CARBOXYLASE"/>
    <property type="match status" value="1"/>
</dbReference>
<dbReference type="InterPro" id="IPR000685">
    <property type="entry name" value="RuBisCO_lsu_C"/>
</dbReference>